<protein>
    <recommendedName>
        <fullName evidence="6">Major facilitator superfamily (MFS) profile domain-containing protein</fullName>
    </recommendedName>
</protein>
<feature type="domain" description="Major facilitator superfamily (MFS) profile" evidence="6">
    <location>
        <begin position="21"/>
        <end position="436"/>
    </location>
</feature>
<evidence type="ECO:0000256" key="2">
    <source>
        <dbReference type="ARBA" id="ARBA00022692"/>
    </source>
</evidence>
<accession>A0A8J2SPB5</accession>
<dbReference type="AlphaFoldDB" id="A0A8J2SPB5"/>
<comment type="subcellular location">
    <subcellularLocation>
        <location evidence="1">Membrane</location>
        <topology evidence="1">Multi-pass membrane protein</topology>
    </subcellularLocation>
</comment>
<evidence type="ECO:0000256" key="3">
    <source>
        <dbReference type="ARBA" id="ARBA00022989"/>
    </source>
</evidence>
<dbReference type="Pfam" id="PF07690">
    <property type="entry name" value="MFS_1"/>
    <property type="match status" value="1"/>
</dbReference>
<dbReference type="PROSITE" id="PS50850">
    <property type="entry name" value="MFS"/>
    <property type="match status" value="1"/>
</dbReference>
<feature type="transmembrane region" description="Helical" evidence="5">
    <location>
        <begin position="410"/>
        <end position="435"/>
    </location>
</feature>
<feature type="transmembrane region" description="Helical" evidence="5">
    <location>
        <begin position="381"/>
        <end position="404"/>
    </location>
</feature>
<dbReference type="SUPFAM" id="SSF103473">
    <property type="entry name" value="MFS general substrate transporter"/>
    <property type="match status" value="1"/>
</dbReference>
<keyword evidence="8" id="KW-1185">Reference proteome</keyword>
<evidence type="ECO:0000256" key="4">
    <source>
        <dbReference type="ARBA" id="ARBA00023136"/>
    </source>
</evidence>
<feature type="transmembrane region" description="Helical" evidence="5">
    <location>
        <begin position="289"/>
        <end position="310"/>
    </location>
</feature>
<feature type="transmembrane region" description="Helical" evidence="5">
    <location>
        <begin position="133"/>
        <end position="155"/>
    </location>
</feature>
<feature type="transmembrane region" description="Helical" evidence="5">
    <location>
        <begin position="197"/>
        <end position="218"/>
    </location>
</feature>
<evidence type="ECO:0000256" key="5">
    <source>
        <dbReference type="SAM" id="Phobius"/>
    </source>
</evidence>
<proteinExistence type="predicted"/>
<reference evidence="7" key="1">
    <citation type="submission" date="2021-11" db="EMBL/GenBank/DDBJ databases">
        <authorList>
            <consortium name="Genoscope - CEA"/>
            <person name="William W."/>
        </authorList>
    </citation>
    <scope>NUCLEOTIDE SEQUENCE</scope>
</reference>
<dbReference type="InterPro" id="IPR011701">
    <property type="entry name" value="MFS"/>
</dbReference>
<comment type="caution">
    <text evidence="7">The sequence shown here is derived from an EMBL/GenBank/DDBJ whole genome shotgun (WGS) entry which is preliminary data.</text>
</comment>
<dbReference type="InterPro" id="IPR020846">
    <property type="entry name" value="MFS_dom"/>
</dbReference>
<feature type="transmembrane region" description="Helical" evidence="5">
    <location>
        <begin position="53"/>
        <end position="78"/>
    </location>
</feature>
<dbReference type="EMBL" id="CAKKNE010000005">
    <property type="protein sequence ID" value="CAH0376268.1"/>
    <property type="molecule type" value="Genomic_DNA"/>
</dbReference>
<dbReference type="GO" id="GO:0005886">
    <property type="term" value="C:plasma membrane"/>
    <property type="evidence" value="ECO:0007669"/>
    <property type="project" value="TreeGrafter"/>
</dbReference>
<evidence type="ECO:0000313" key="7">
    <source>
        <dbReference type="EMBL" id="CAH0376268.1"/>
    </source>
</evidence>
<dbReference type="Proteomes" id="UP000789595">
    <property type="component" value="Unassembled WGS sequence"/>
</dbReference>
<feature type="transmembrane region" description="Helical" evidence="5">
    <location>
        <begin position="167"/>
        <end position="191"/>
    </location>
</feature>
<dbReference type="PANTHER" id="PTHR23508:SF10">
    <property type="entry name" value="CARBOXYLIC ACID TRANSPORTER PROTEIN HOMOLOG"/>
    <property type="match status" value="1"/>
</dbReference>
<keyword evidence="3 5" id="KW-1133">Transmembrane helix</keyword>
<evidence type="ECO:0000313" key="8">
    <source>
        <dbReference type="Proteomes" id="UP000789595"/>
    </source>
</evidence>
<dbReference type="Gene3D" id="1.20.1250.20">
    <property type="entry name" value="MFS general substrate transporter like domains"/>
    <property type="match status" value="1"/>
</dbReference>
<dbReference type="GO" id="GO:0046943">
    <property type="term" value="F:carboxylic acid transmembrane transporter activity"/>
    <property type="evidence" value="ECO:0007669"/>
    <property type="project" value="TreeGrafter"/>
</dbReference>
<dbReference type="PANTHER" id="PTHR23508">
    <property type="entry name" value="CARBOXYLIC ACID TRANSPORTER PROTEIN HOMOLOG"/>
    <property type="match status" value="1"/>
</dbReference>
<keyword evidence="2 5" id="KW-0812">Transmembrane</keyword>
<organism evidence="7 8">
    <name type="scientific">Pelagomonas calceolata</name>
    <dbReference type="NCBI Taxonomy" id="35677"/>
    <lineage>
        <taxon>Eukaryota</taxon>
        <taxon>Sar</taxon>
        <taxon>Stramenopiles</taxon>
        <taxon>Ochrophyta</taxon>
        <taxon>Pelagophyceae</taxon>
        <taxon>Pelagomonadales</taxon>
        <taxon>Pelagomonadaceae</taxon>
        <taxon>Pelagomonas</taxon>
    </lineage>
</organism>
<dbReference type="InterPro" id="IPR036259">
    <property type="entry name" value="MFS_trans_sf"/>
</dbReference>
<evidence type="ECO:0000256" key="1">
    <source>
        <dbReference type="ARBA" id="ARBA00004141"/>
    </source>
</evidence>
<feature type="transmembrane region" description="Helical" evidence="5">
    <location>
        <begin position="90"/>
        <end position="113"/>
    </location>
</feature>
<evidence type="ECO:0000259" key="6">
    <source>
        <dbReference type="PROSITE" id="PS50850"/>
    </source>
</evidence>
<gene>
    <name evidence="7" type="ORF">PECAL_5P08350</name>
</gene>
<keyword evidence="4 5" id="KW-0472">Membrane</keyword>
<feature type="transmembrane region" description="Helical" evidence="5">
    <location>
        <begin position="322"/>
        <end position="342"/>
    </location>
</feature>
<name>A0A8J2SPB5_9STRA</name>
<sequence length="455" mass="47307">MADEANTPLLGAADDELGVGNVLLNVLPVTTFGYLISVFSVTLALWSEQWGSISALGGAALDSTALIGAVGGMAYFGVRADSVQEDWHASTARLAAAAALLCAAFSAVCAVLPTDALKASIETSLFTTWAGYALMVARIGAGFGGGGIYTLAAALESRRHTPVAVGLASTGVVLGQVVLYLVGWLLLLVLGLDDTGPQWRCIFAFGALMALLCAWRYYSLSGEAIDTQRRPRASQQQTYDVLADAGVLMSVQLNGMAWFLQNFANYGISLVYPFVLDEALPGLSIQNTFGVSLLVSVGAFGACCFSLLFLRRNPDDPSKAVLESFATTLLTASVSILVVVFLENITSRFVACILIRIVVGLPSATLYAYPVSVAPPEVAAAAHGLVAGAAKAGAVLGTVAFYPIYDAVGFLALVIITAGTLLLAFGAAVLAYVSLKGRGASDAQRSAYSKLDDKT</sequence>
<feature type="transmembrane region" description="Helical" evidence="5">
    <location>
        <begin position="348"/>
        <end position="369"/>
    </location>
</feature>
<feature type="transmembrane region" description="Helical" evidence="5">
    <location>
        <begin position="22"/>
        <end position="47"/>
    </location>
</feature>